<dbReference type="EMBL" id="HBHQ01024579">
    <property type="protein sequence ID" value="CAD9824723.1"/>
    <property type="molecule type" value="Transcribed_RNA"/>
</dbReference>
<name>A0A7S2UQI4_9STRA</name>
<accession>A0A7S2UQI4</accession>
<feature type="domain" description="Peptide methionine sulphoxide reductase MsrA" evidence="7">
    <location>
        <begin position="94"/>
        <end position="261"/>
    </location>
</feature>
<dbReference type="SUPFAM" id="SSF55068">
    <property type="entry name" value="Peptide methionine sulfoxide reductase"/>
    <property type="match status" value="1"/>
</dbReference>
<dbReference type="Pfam" id="PF01625">
    <property type="entry name" value="PMSR"/>
    <property type="match status" value="1"/>
</dbReference>
<dbReference type="GO" id="GO:0008113">
    <property type="term" value="F:peptide-methionine (S)-S-oxide reductase activity"/>
    <property type="evidence" value="ECO:0007669"/>
    <property type="project" value="UniProtKB-EC"/>
</dbReference>
<keyword evidence="3" id="KW-0560">Oxidoreductase</keyword>
<keyword evidence="5" id="KW-0472">Membrane</keyword>
<evidence type="ECO:0000256" key="5">
    <source>
        <dbReference type="SAM" id="Phobius"/>
    </source>
</evidence>
<comment type="similarity">
    <text evidence="1">Belongs to the MsrA Met sulfoxide reductase family.</text>
</comment>
<protein>
    <recommendedName>
        <fullName evidence="2">peptide-methionine (S)-S-oxide reductase</fullName>
        <ecNumber evidence="2">1.8.4.11</ecNumber>
    </recommendedName>
    <alternativeName>
        <fullName evidence="4">Peptide-methionine (S)-S-oxide reductase</fullName>
    </alternativeName>
</protein>
<feature type="chain" id="PRO_5031186442" description="peptide-methionine (S)-S-oxide reductase" evidence="6">
    <location>
        <begin position="37"/>
        <end position="379"/>
    </location>
</feature>
<evidence type="ECO:0000256" key="2">
    <source>
        <dbReference type="ARBA" id="ARBA00012502"/>
    </source>
</evidence>
<dbReference type="InterPro" id="IPR002569">
    <property type="entry name" value="Met_Sox_Rdtase_MsrA_dom"/>
</dbReference>
<evidence type="ECO:0000256" key="1">
    <source>
        <dbReference type="ARBA" id="ARBA00005591"/>
    </source>
</evidence>
<dbReference type="InterPro" id="IPR036509">
    <property type="entry name" value="Met_Sox_Rdtase_MsrA_sf"/>
</dbReference>
<dbReference type="EC" id="1.8.4.11" evidence="2"/>
<evidence type="ECO:0000256" key="3">
    <source>
        <dbReference type="ARBA" id="ARBA00023002"/>
    </source>
</evidence>
<feature type="signal peptide" evidence="6">
    <location>
        <begin position="1"/>
        <end position="36"/>
    </location>
</feature>
<evidence type="ECO:0000256" key="6">
    <source>
        <dbReference type="SAM" id="SignalP"/>
    </source>
</evidence>
<proteinExistence type="inferred from homology"/>
<dbReference type="Gene3D" id="3.30.1060.10">
    <property type="entry name" value="Peptide methionine sulphoxide reductase MsrA"/>
    <property type="match status" value="1"/>
</dbReference>
<organism evidence="8">
    <name type="scientific">Attheya septentrionalis</name>
    <dbReference type="NCBI Taxonomy" id="420275"/>
    <lineage>
        <taxon>Eukaryota</taxon>
        <taxon>Sar</taxon>
        <taxon>Stramenopiles</taxon>
        <taxon>Ochrophyta</taxon>
        <taxon>Bacillariophyta</taxon>
        <taxon>Coscinodiscophyceae</taxon>
        <taxon>Chaetocerotophycidae</taxon>
        <taxon>Chaetocerotales</taxon>
        <taxon>Attheyaceae</taxon>
        <taxon>Attheya</taxon>
    </lineage>
</organism>
<feature type="transmembrane region" description="Helical" evidence="5">
    <location>
        <begin position="320"/>
        <end position="338"/>
    </location>
</feature>
<evidence type="ECO:0000259" key="7">
    <source>
        <dbReference type="Pfam" id="PF01625"/>
    </source>
</evidence>
<keyword evidence="6" id="KW-0732">Signal</keyword>
<dbReference type="AlphaFoldDB" id="A0A7S2UQI4"/>
<reference evidence="8" key="1">
    <citation type="submission" date="2021-01" db="EMBL/GenBank/DDBJ databases">
        <authorList>
            <person name="Corre E."/>
            <person name="Pelletier E."/>
            <person name="Niang G."/>
            <person name="Scheremetjew M."/>
            <person name="Finn R."/>
            <person name="Kale V."/>
            <person name="Holt S."/>
            <person name="Cochrane G."/>
            <person name="Meng A."/>
            <person name="Brown T."/>
            <person name="Cohen L."/>
        </authorList>
    </citation>
    <scope>NUCLEOTIDE SEQUENCE</scope>
    <source>
        <strain evidence="8">CCMP2084</strain>
    </source>
</reference>
<evidence type="ECO:0000256" key="4">
    <source>
        <dbReference type="ARBA" id="ARBA00030643"/>
    </source>
</evidence>
<gene>
    <name evidence="8" type="ORF">ASEP1449_LOCUS16557</name>
</gene>
<keyword evidence="5" id="KW-0812">Transmembrane</keyword>
<keyword evidence="5" id="KW-1133">Transmembrane helix</keyword>
<sequence>MASRSRREIRNMRLAPAAAMLLSMVLNLLSSETIHAWTVGENHATTEMAAVQSRRKWLKQVSVAVTTTTGMLAGSTAVVHPARAVQEESAALCYFGVGCFWHVQHELWKAEQQLLGRSVQECTALTGYAGGKQVGKDGTVCYHNFMGQSDYGKLGHSEVVALTIPDQKLESIARAYFDLFVNGERADPQDAGSEYRSLLGLPGGTQHVQFDSVKAVAKEYGLDLVPGKGNEADTLGKRIVYVMDSTRFPFYQAEVYHQYHNDFQNPPYGKAYNDLADQALDRNKLAITGCPDRVQGKGVGAVTGAFSFLREEPAKAAKTATLYLTAFLLMLAGIVWVIKKEYWTNTQASWIPIPTTSTDVTSLSESAVRDLAQGEDNIG</sequence>
<evidence type="ECO:0000313" key="8">
    <source>
        <dbReference type="EMBL" id="CAD9824723.1"/>
    </source>
</evidence>